<feature type="region of interest" description="Disordered" evidence="1">
    <location>
        <begin position="55"/>
        <end position="83"/>
    </location>
</feature>
<gene>
    <name evidence="3" type="ORF">PROFUN_08755</name>
</gene>
<comment type="caution">
    <text evidence="3">The sequence shown here is derived from an EMBL/GenBank/DDBJ whole genome shotgun (WGS) entry which is preliminary data.</text>
</comment>
<dbReference type="AlphaFoldDB" id="A0A2P6ND68"/>
<organism evidence="3 4">
    <name type="scientific">Planoprotostelium fungivorum</name>
    <dbReference type="NCBI Taxonomy" id="1890364"/>
    <lineage>
        <taxon>Eukaryota</taxon>
        <taxon>Amoebozoa</taxon>
        <taxon>Evosea</taxon>
        <taxon>Variosea</taxon>
        <taxon>Cavosteliida</taxon>
        <taxon>Cavosteliaceae</taxon>
        <taxon>Planoprotostelium</taxon>
    </lineage>
</organism>
<evidence type="ECO:0000313" key="3">
    <source>
        <dbReference type="EMBL" id="PRP81891.1"/>
    </source>
</evidence>
<keyword evidence="2" id="KW-0812">Transmembrane</keyword>
<evidence type="ECO:0000256" key="1">
    <source>
        <dbReference type="SAM" id="MobiDB-lite"/>
    </source>
</evidence>
<keyword evidence="2" id="KW-0472">Membrane</keyword>
<name>A0A2P6ND68_9EUKA</name>
<evidence type="ECO:0000313" key="4">
    <source>
        <dbReference type="Proteomes" id="UP000241769"/>
    </source>
</evidence>
<keyword evidence="2" id="KW-1133">Transmembrane helix</keyword>
<feature type="region of interest" description="Disordered" evidence="1">
    <location>
        <begin position="95"/>
        <end position="127"/>
    </location>
</feature>
<proteinExistence type="predicted"/>
<dbReference type="Proteomes" id="UP000241769">
    <property type="component" value="Unassembled WGS sequence"/>
</dbReference>
<keyword evidence="4" id="KW-1185">Reference proteome</keyword>
<feature type="transmembrane region" description="Helical" evidence="2">
    <location>
        <begin position="20"/>
        <end position="42"/>
    </location>
</feature>
<evidence type="ECO:0000256" key="2">
    <source>
        <dbReference type="SAM" id="Phobius"/>
    </source>
</evidence>
<accession>A0A2P6ND68</accession>
<sequence length="127" mass="14082">MPTYTLHTTTDHPLLGPHKKIIMVAASLFVFVVFCWVIHRLFRVYQHLSSEQTKAEARPKLQHYRPLSPLKTSGGSPGGSLDQLTLMRISSSALPLDGFGRKRDSPSPASPSESIHLGMSAEPFRET</sequence>
<dbReference type="EMBL" id="MDYQ01000115">
    <property type="protein sequence ID" value="PRP81891.1"/>
    <property type="molecule type" value="Genomic_DNA"/>
</dbReference>
<protein>
    <submittedName>
        <fullName evidence="3">Uncharacterized protein</fullName>
    </submittedName>
</protein>
<dbReference type="InParanoid" id="A0A2P6ND68"/>
<reference evidence="3 4" key="1">
    <citation type="journal article" date="2018" name="Genome Biol. Evol.">
        <title>Multiple Roots of Fruiting Body Formation in Amoebozoa.</title>
        <authorList>
            <person name="Hillmann F."/>
            <person name="Forbes G."/>
            <person name="Novohradska S."/>
            <person name="Ferling I."/>
            <person name="Riege K."/>
            <person name="Groth M."/>
            <person name="Westermann M."/>
            <person name="Marz M."/>
            <person name="Spaller T."/>
            <person name="Winckler T."/>
            <person name="Schaap P."/>
            <person name="Glockner G."/>
        </authorList>
    </citation>
    <scope>NUCLEOTIDE SEQUENCE [LARGE SCALE GENOMIC DNA]</scope>
    <source>
        <strain evidence="3 4">Jena</strain>
    </source>
</reference>